<name>A0A2Z4GEA6_9BACT</name>
<evidence type="ECO:0000256" key="2">
    <source>
        <dbReference type="ARBA" id="ARBA00022692"/>
    </source>
</evidence>
<dbReference type="GO" id="GO:0016020">
    <property type="term" value="C:membrane"/>
    <property type="evidence" value="ECO:0007669"/>
    <property type="project" value="UniProtKB-SubCell"/>
</dbReference>
<feature type="transmembrane region" description="Helical" evidence="5">
    <location>
        <begin position="88"/>
        <end position="109"/>
    </location>
</feature>
<feature type="transmembrane region" description="Helical" evidence="5">
    <location>
        <begin position="57"/>
        <end position="76"/>
    </location>
</feature>
<feature type="transmembrane region" description="Helical" evidence="5">
    <location>
        <begin position="129"/>
        <end position="149"/>
    </location>
</feature>
<dbReference type="RefSeq" id="WP_111372826.1">
    <property type="nucleotide sequence ID" value="NZ_CP029480.1"/>
</dbReference>
<keyword evidence="4 5" id="KW-0472">Membrane</keyword>
<keyword evidence="8" id="KW-1185">Reference proteome</keyword>
<dbReference type="AlphaFoldDB" id="A0A2Z4GEA6"/>
<dbReference type="InterPro" id="IPR007267">
    <property type="entry name" value="GtrA_DPMS_TM"/>
</dbReference>
<evidence type="ECO:0000313" key="8">
    <source>
        <dbReference type="Proteomes" id="UP000249873"/>
    </source>
</evidence>
<feature type="transmembrane region" description="Helical" evidence="5">
    <location>
        <begin position="16"/>
        <end position="37"/>
    </location>
</feature>
<organism evidence="7 8">
    <name type="scientific">Arcticibacterium luteifluviistationis</name>
    <dbReference type="NCBI Taxonomy" id="1784714"/>
    <lineage>
        <taxon>Bacteria</taxon>
        <taxon>Pseudomonadati</taxon>
        <taxon>Bacteroidota</taxon>
        <taxon>Cytophagia</taxon>
        <taxon>Cytophagales</taxon>
        <taxon>Leadbetterellaceae</taxon>
        <taxon>Arcticibacterium</taxon>
    </lineage>
</organism>
<dbReference type="Proteomes" id="UP000249873">
    <property type="component" value="Chromosome"/>
</dbReference>
<protein>
    <submittedName>
        <fullName evidence="7">GtrA family protein</fullName>
    </submittedName>
</protein>
<dbReference type="KEGG" id="als:DJ013_15320"/>
<evidence type="ECO:0000256" key="5">
    <source>
        <dbReference type="SAM" id="Phobius"/>
    </source>
</evidence>
<evidence type="ECO:0000256" key="4">
    <source>
        <dbReference type="ARBA" id="ARBA00023136"/>
    </source>
</evidence>
<evidence type="ECO:0000256" key="3">
    <source>
        <dbReference type="ARBA" id="ARBA00022989"/>
    </source>
</evidence>
<evidence type="ECO:0000259" key="6">
    <source>
        <dbReference type="Pfam" id="PF04138"/>
    </source>
</evidence>
<dbReference type="GO" id="GO:0000271">
    <property type="term" value="P:polysaccharide biosynthetic process"/>
    <property type="evidence" value="ECO:0007669"/>
    <property type="project" value="InterPro"/>
</dbReference>
<keyword evidence="3 5" id="KW-1133">Transmembrane helix</keyword>
<keyword evidence="2 5" id="KW-0812">Transmembrane</keyword>
<dbReference type="OrthoDB" id="957443at2"/>
<sequence>MTKLLKNIDLKKHKSFINFFLTGLFGATVNFLSQIPLKTWFLDLGMNQDGALAWSVFWAYMISTAATFIPAKIFAFSAKESGNSKREWVKFFIIASLALVVQELVTLGTLKAVINPYFGDFSLLWREKVSHLVGMACSFMANFFGHKFFTFRTTGLYKMIKAERS</sequence>
<proteinExistence type="predicted"/>
<feature type="domain" description="GtrA/DPMS transmembrane" evidence="6">
    <location>
        <begin position="19"/>
        <end position="151"/>
    </location>
</feature>
<evidence type="ECO:0000313" key="7">
    <source>
        <dbReference type="EMBL" id="AWV99457.1"/>
    </source>
</evidence>
<comment type="subcellular location">
    <subcellularLocation>
        <location evidence="1">Membrane</location>
        <topology evidence="1">Multi-pass membrane protein</topology>
    </subcellularLocation>
</comment>
<reference evidence="7 8" key="1">
    <citation type="submission" date="2018-05" db="EMBL/GenBank/DDBJ databases">
        <title>Complete genome sequence of Arcticibacterium luteifluviistationis SM1504T, a cytophagaceae bacterium isolated from Arctic surface seawater.</title>
        <authorList>
            <person name="Li Y."/>
            <person name="Qin Q.-L."/>
        </authorList>
    </citation>
    <scope>NUCLEOTIDE SEQUENCE [LARGE SCALE GENOMIC DNA]</scope>
    <source>
        <strain evidence="7 8">SM1504</strain>
    </source>
</reference>
<dbReference type="Pfam" id="PF04138">
    <property type="entry name" value="GtrA_DPMS_TM"/>
    <property type="match status" value="1"/>
</dbReference>
<evidence type="ECO:0000256" key="1">
    <source>
        <dbReference type="ARBA" id="ARBA00004141"/>
    </source>
</evidence>
<accession>A0A2Z4GEA6</accession>
<dbReference type="EMBL" id="CP029480">
    <property type="protein sequence ID" value="AWV99457.1"/>
    <property type="molecule type" value="Genomic_DNA"/>
</dbReference>
<gene>
    <name evidence="7" type="ORF">DJ013_15320</name>
</gene>